<accession>A0A9D2MCB9</accession>
<dbReference type="CDD" id="cd06171">
    <property type="entry name" value="Sigma70_r4"/>
    <property type="match status" value="1"/>
</dbReference>
<dbReference type="InterPro" id="IPR007627">
    <property type="entry name" value="RNA_pol_sigma70_r2"/>
</dbReference>
<evidence type="ECO:0000313" key="9">
    <source>
        <dbReference type="Proteomes" id="UP000824208"/>
    </source>
</evidence>
<evidence type="ECO:0000256" key="5">
    <source>
        <dbReference type="ARBA" id="ARBA00023163"/>
    </source>
</evidence>
<dbReference type="InterPro" id="IPR013249">
    <property type="entry name" value="RNA_pol_sigma70_r4_t2"/>
</dbReference>
<dbReference type="SUPFAM" id="SSF88946">
    <property type="entry name" value="Sigma2 domain of RNA polymerase sigma factors"/>
    <property type="match status" value="1"/>
</dbReference>
<reference evidence="8" key="2">
    <citation type="submission" date="2021-04" db="EMBL/GenBank/DDBJ databases">
        <authorList>
            <person name="Gilroy R."/>
        </authorList>
    </citation>
    <scope>NUCLEOTIDE SEQUENCE</scope>
    <source>
        <strain evidence="8">CHK189-11263</strain>
    </source>
</reference>
<dbReference type="GO" id="GO:0003677">
    <property type="term" value="F:DNA binding"/>
    <property type="evidence" value="ECO:0007669"/>
    <property type="project" value="UniProtKB-KW"/>
</dbReference>
<evidence type="ECO:0000313" key="8">
    <source>
        <dbReference type="EMBL" id="HJB57339.1"/>
    </source>
</evidence>
<dbReference type="GO" id="GO:0006352">
    <property type="term" value="P:DNA-templated transcription initiation"/>
    <property type="evidence" value="ECO:0007669"/>
    <property type="project" value="InterPro"/>
</dbReference>
<gene>
    <name evidence="8" type="ORF">H9714_07300</name>
</gene>
<organism evidence="8 9">
    <name type="scientific">Candidatus Flavonifractor intestinipullorum</name>
    <dbReference type="NCBI Taxonomy" id="2838587"/>
    <lineage>
        <taxon>Bacteria</taxon>
        <taxon>Bacillati</taxon>
        <taxon>Bacillota</taxon>
        <taxon>Clostridia</taxon>
        <taxon>Eubacteriales</taxon>
        <taxon>Oscillospiraceae</taxon>
        <taxon>Flavonifractor</taxon>
    </lineage>
</organism>
<feature type="domain" description="RNA polymerase sigma factor 70 region 4 type 2" evidence="7">
    <location>
        <begin position="104"/>
        <end position="148"/>
    </location>
</feature>
<evidence type="ECO:0000259" key="6">
    <source>
        <dbReference type="Pfam" id="PF04542"/>
    </source>
</evidence>
<dbReference type="Gene3D" id="1.10.10.10">
    <property type="entry name" value="Winged helix-like DNA-binding domain superfamily/Winged helix DNA-binding domain"/>
    <property type="match status" value="1"/>
</dbReference>
<feature type="domain" description="RNA polymerase sigma-70 region 2" evidence="6">
    <location>
        <begin position="11"/>
        <end position="76"/>
    </location>
</feature>
<evidence type="ECO:0000256" key="3">
    <source>
        <dbReference type="ARBA" id="ARBA00023082"/>
    </source>
</evidence>
<proteinExistence type="inferred from homology"/>
<dbReference type="InterPro" id="IPR013325">
    <property type="entry name" value="RNA_pol_sigma_r2"/>
</dbReference>
<dbReference type="Proteomes" id="UP000824208">
    <property type="component" value="Unassembled WGS sequence"/>
</dbReference>
<comment type="similarity">
    <text evidence="1">Belongs to the sigma-70 factor family. ECF subfamily.</text>
</comment>
<evidence type="ECO:0000256" key="2">
    <source>
        <dbReference type="ARBA" id="ARBA00023015"/>
    </source>
</evidence>
<dbReference type="Pfam" id="PF08281">
    <property type="entry name" value="Sigma70_r4_2"/>
    <property type="match status" value="1"/>
</dbReference>
<dbReference type="EMBL" id="DWYC01000061">
    <property type="protein sequence ID" value="HJB57339.1"/>
    <property type="molecule type" value="Genomic_DNA"/>
</dbReference>
<dbReference type="InterPro" id="IPR013324">
    <property type="entry name" value="RNA_pol_sigma_r3/r4-like"/>
</dbReference>
<evidence type="ECO:0000256" key="4">
    <source>
        <dbReference type="ARBA" id="ARBA00023125"/>
    </source>
</evidence>
<protein>
    <submittedName>
        <fullName evidence="8">Sigma-70 family RNA polymerase sigma factor</fullName>
    </submittedName>
</protein>
<reference evidence="8" key="1">
    <citation type="journal article" date="2021" name="PeerJ">
        <title>Extensive microbial diversity within the chicken gut microbiome revealed by metagenomics and culture.</title>
        <authorList>
            <person name="Gilroy R."/>
            <person name="Ravi A."/>
            <person name="Getino M."/>
            <person name="Pursley I."/>
            <person name="Horton D.L."/>
            <person name="Alikhan N.F."/>
            <person name="Baker D."/>
            <person name="Gharbi K."/>
            <person name="Hall N."/>
            <person name="Watson M."/>
            <person name="Adriaenssens E.M."/>
            <person name="Foster-Nyarko E."/>
            <person name="Jarju S."/>
            <person name="Secka A."/>
            <person name="Antonio M."/>
            <person name="Oren A."/>
            <person name="Chaudhuri R.R."/>
            <person name="La Ragione R."/>
            <person name="Hildebrand F."/>
            <person name="Pallen M.J."/>
        </authorList>
    </citation>
    <scope>NUCLEOTIDE SEQUENCE</scope>
    <source>
        <strain evidence="8">CHK189-11263</strain>
    </source>
</reference>
<keyword evidence="2" id="KW-0805">Transcription regulation</keyword>
<dbReference type="PANTHER" id="PTHR43133">
    <property type="entry name" value="RNA POLYMERASE ECF-TYPE SIGMA FACTO"/>
    <property type="match status" value="1"/>
</dbReference>
<dbReference type="SUPFAM" id="SSF88659">
    <property type="entry name" value="Sigma3 and sigma4 domains of RNA polymerase sigma factors"/>
    <property type="match status" value="1"/>
</dbReference>
<dbReference type="Pfam" id="PF04542">
    <property type="entry name" value="Sigma70_r2"/>
    <property type="match status" value="1"/>
</dbReference>
<dbReference type="Gene3D" id="1.10.1740.10">
    <property type="match status" value="1"/>
</dbReference>
<dbReference type="InterPro" id="IPR036388">
    <property type="entry name" value="WH-like_DNA-bd_sf"/>
</dbReference>
<keyword evidence="4" id="KW-0238">DNA-binding</keyword>
<dbReference type="GO" id="GO:0016987">
    <property type="term" value="F:sigma factor activity"/>
    <property type="evidence" value="ECO:0007669"/>
    <property type="project" value="UniProtKB-KW"/>
</dbReference>
<dbReference type="InterPro" id="IPR039425">
    <property type="entry name" value="RNA_pol_sigma-70-like"/>
</dbReference>
<comment type="caution">
    <text evidence="8">The sequence shown here is derived from an EMBL/GenBank/DDBJ whole genome shotgun (WGS) entry which is preliminary data.</text>
</comment>
<name>A0A9D2MCB9_9FIRM</name>
<dbReference type="PANTHER" id="PTHR43133:SF8">
    <property type="entry name" value="RNA POLYMERASE SIGMA FACTOR HI_1459-RELATED"/>
    <property type="match status" value="1"/>
</dbReference>
<evidence type="ECO:0000259" key="7">
    <source>
        <dbReference type="Pfam" id="PF08281"/>
    </source>
</evidence>
<keyword evidence="5" id="KW-0804">Transcription</keyword>
<keyword evidence="3" id="KW-0731">Sigma factor</keyword>
<dbReference type="AlphaFoldDB" id="A0A9D2MCB9"/>
<evidence type="ECO:0000256" key="1">
    <source>
        <dbReference type="ARBA" id="ARBA00010641"/>
    </source>
</evidence>
<sequence length="157" mass="18047">MTDFSTWFEGLYRTYYAALLAAAERKLSRRELAEEAVQETFLRLWARSERLEKHPNPGGWLMVTLSHVVGHTVRDEAHYVLALPERLPAPPYAPFSLSEVLPAGLSPQERDILLLFYERRRSYREIAQILQISVSNCGARLNRARNRCRALWPGPPG</sequence>